<evidence type="ECO:0000259" key="2">
    <source>
        <dbReference type="SMART" id="SM00867"/>
    </source>
</evidence>
<dbReference type="SUPFAM" id="SSF101874">
    <property type="entry name" value="YceI-like"/>
    <property type="match status" value="1"/>
</dbReference>
<organism evidence="3">
    <name type="scientific">Salmonella enterica subsp. VII serovar 40:z4,z24:[z39]</name>
    <dbReference type="NCBI Taxonomy" id="1967625"/>
    <lineage>
        <taxon>Bacteria</taxon>
        <taxon>Pseudomonadati</taxon>
        <taxon>Pseudomonadota</taxon>
        <taxon>Gammaproteobacteria</taxon>
        <taxon>Enterobacterales</taxon>
        <taxon>Enterobacteriaceae</taxon>
        <taxon>Salmonella</taxon>
    </lineage>
</organism>
<dbReference type="InterPro" id="IPR007372">
    <property type="entry name" value="Lipid/polyisoprenoid-bd_YceI"/>
</dbReference>
<feature type="chain" id="PRO_5028421463" evidence="1">
    <location>
        <begin position="24"/>
        <end position="191"/>
    </location>
</feature>
<dbReference type="SMART" id="SM00867">
    <property type="entry name" value="YceI"/>
    <property type="match status" value="1"/>
</dbReference>
<reference evidence="3" key="1">
    <citation type="journal article" date="2018" name="Genome Biol.">
        <title>SKESA: strategic k-mer extension for scrupulous assemblies.</title>
        <authorList>
            <person name="Souvorov A."/>
            <person name="Agarwala R."/>
            <person name="Lipman D.J."/>
        </authorList>
    </citation>
    <scope>NUCLEOTIDE SEQUENCE</scope>
    <source>
        <strain evidence="3">5039-68</strain>
    </source>
</reference>
<dbReference type="PANTHER" id="PTHR34406:SF2">
    <property type="entry name" value="PERIPLASMIC PROTEIN"/>
    <property type="match status" value="1"/>
</dbReference>
<dbReference type="InterPro" id="IPR036761">
    <property type="entry name" value="TTHA0802/YceI-like_sf"/>
</dbReference>
<evidence type="ECO:0000313" key="3">
    <source>
        <dbReference type="EMBL" id="HAE4731200.1"/>
    </source>
</evidence>
<gene>
    <name evidence="3" type="ORF">GND13_000335</name>
</gene>
<dbReference type="EMBL" id="DAASAS010000002">
    <property type="protein sequence ID" value="HAE4731200.1"/>
    <property type="molecule type" value="Genomic_DNA"/>
</dbReference>
<dbReference type="PANTHER" id="PTHR34406">
    <property type="entry name" value="PROTEIN YCEI"/>
    <property type="match status" value="1"/>
</dbReference>
<comment type="caution">
    <text evidence="3">The sequence shown here is derived from an EMBL/GenBank/DDBJ whole genome shotgun (WGS) entry which is preliminary data.</text>
</comment>
<accession>A0A731TE66</accession>
<protein>
    <submittedName>
        <fullName evidence="3">Polyisoprenoid-binding protein</fullName>
    </submittedName>
</protein>
<feature type="domain" description="Lipid/polyisoprenoid-binding YceI-like" evidence="2">
    <location>
        <begin position="25"/>
        <end position="189"/>
    </location>
</feature>
<reference evidence="3" key="2">
    <citation type="submission" date="2018-07" db="EMBL/GenBank/DDBJ databases">
        <authorList>
            <consortium name="NCBI Pathogen Detection Project"/>
        </authorList>
    </citation>
    <scope>NUCLEOTIDE SEQUENCE</scope>
    <source>
        <strain evidence="3">5039-68</strain>
    </source>
</reference>
<proteinExistence type="predicted"/>
<dbReference type="AlphaFoldDB" id="A0A731TE66"/>
<dbReference type="Gene3D" id="2.40.128.110">
    <property type="entry name" value="Lipid/polyisoprenoid-binding, YceI-like"/>
    <property type="match status" value="1"/>
</dbReference>
<name>A0A731TE66_SALEE</name>
<evidence type="ECO:0000256" key="1">
    <source>
        <dbReference type="SAM" id="SignalP"/>
    </source>
</evidence>
<keyword evidence="1" id="KW-0732">Signal</keyword>
<feature type="signal peptide" evidence="1">
    <location>
        <begin position="1"/>
        <end position="23"/>
    </location>
</feature>
<sequence length="191" mass="21193">MKIMKKSLFGVVLSLGFLSAAHADVYKFDNMHTNAIFNIDHFQTSTNHGGFYAISGELKYQPEKQLAEMRVTIPVSALNTGVNAFDKHIRSSDILDAEKYPEIVFESSKSHFADNKPVAIDGLLTMKGVTKPVTLTTTKFGCYMSPIFKAQVCGGDFVTQIDRTQWGVDYLVDMGMTKVVDIKIQAEAVKQ</sequence>
<dbReference type="Pfam" id="PF04264">
    <property type="entry name" value="YceI"/>
    <property type="match status" value="1"/>
</dbReference>